<keyword evidence="9" id="KW-1185">Reference proteome</keyword>
<feature type="signal peptide" evidence="7">
    <location>
        <begin position="1"/>
        <end position="25"/>
    </location>
</feature>
<keyword evidence="5" id="KW-0378">Hydrolase</keyword>
<dbReference type="InterPro" id="IPR029058">
    <property type="entry name" value="AB_hydrolase_fold"/>
</dbReference>
<dbReference type="EC" id="3.4.16.5" evidence="2"/>
<reference evidence="8" key="1">
    <citation type="submission" date="2022-07" db="EMBL/GenBank/DDBJ databases">
        <title>Fungi with potential for degradation of polypropylene.</title>
        <authorList>
            <person name="Gostincar C."/>
        </authorList>
    </citation>
    <scope>NUCLEOTIDE SEQUENCE</scope>
    <source>
        <strain evidence="8">EXF-13308</strain>
    </source>
</reference>
<keyword evidence="6" id="KW-0325">Glycoprotein</keyword>
<feature type="chain" id="PRO_5041265026" description="carboxypeptidase C" evidence="7">
    <location>
        <begin position="26"/>
        <end position="492"/>
    </location>
</feature>
<dbReference type="Gene3D" id="1.10.287.410">
    <property type="match status" value="1"/>
</dbReference>
<keyword evidence="4" id="KW-0645">Protease</keyword>
<evidence type="ECO:0000256" key="6">
    <source>
        <dbReference type="ARBA" id="ARBA00023180"/>
    </source>
</evidence>
<evidence type="ECO:0000313" key="9">
    <source>
        <dbReference type="Proteomes" id="UP001174694"/>
    </source>
</evidence>
<evidence type="ECO:0000256" key="2">
    <source>
        <dbReference type="ARBA" id="ARBA00012446"/>
    </source>
</evidence>
<evidence type="ECO:0000256" key="7">
    <source>
        <dbReference type="SAM" id="SignalP"/>
    </source>
</evidence>
<evidence type="ECO:0000256" key="5">
    <source>
        <dbReference type="ARBA" id="ARBA00022801"/>
    </source>
</evidence>
<accession>A0AA38RLS1</accession>
<dbReference type="GO" id="GO:0000324">
    <property type="term" value="C:fungal-type vacuole"/>
    <property type="evidence" value="ECO:0007669"/>
    <property type="project" value="TreeGrafter"/>
</dbReference>
<organism evidence="8 9">
    <name type="scientific">Pleurostoma richardsiae</name>
    <dbReference type="NCBI Taxonomy" id="41990"/>
    <lineage>
        <taxon>Eukaryota</taxon>
        <taxon>Fungi</taxon>
        <taxon>Dikarya</taxon>
        <taxon>Ascomycota</taxon>
        <taxon>Pezizomycotina</taxon>
        <taxon>Sordariomycetes</taxon>
        <taxon>Sordariomycetidae</taxon>
        <taxon>Calosphaeriales</taxon>
        <taxon>Pleurostomataceae</taxon>
        <taxon>Pleurostoma</taxon>
    </lineage>
</organism>
<keyword evidence="3 8" id="KW-0121">Carboxypeptidase</keyword>
<evidence type="ECO:0000256" key="4">
    <source>
        <dbReference type="ARBA" id="ARBA00022670"/>
    </source>
</evidence>
<dbReference type="PANTHER" id="PTHR11802:SF113">
    <property type="entry name" value="SERINE CARBOXYPEPTIDASE CTSA-4.1"/>
    <property type="match status" value="1"/>
</dbReference>
<name>A0AA38RLS1_9PEZI</name>
<dbReference type="InterPro" id="IPR001563">
    <property type="entry name" value="Peptidase_S10"/>
</dbReference>
<dbReference type="Gene3D" id="3.40.50.1820">
    <property type="entry name" value="alpha/beta hydrolase"/>
    <property type="match status" value="1"/>
</dbReference>
<gene>
    <name evidence="8" type="ORF">NKR23_g6224</name>
</gene>
<comment type="similarity">
    <text evidence="1">Belongs to the peptidase S10 family.</text>
</comment>
<evidence type="ECO:0000313" key="8">
    <source>
        <dbReference type="EMBL" id="KAJ9144101.1"/>
    </source>
</evidence>
<dbReference type="AlphaFoldDB" id="A0AA38RLS1"/>
<dbReference type="Proteomes" id="UP001174694">
    <property type="component" value="Unassembled WGS sequence"/>
</dbReference>
<evidence type="ECO:0000256" key="3">
    <source>
        <dbReference type="ARBA" id="ARBA00022645"/>
    </source>
</evidence>
<keyword evidence="7" id="KW-0732">Signal</keyword>
<comment type="caution">
    <text evidence="8">The sequence shown here is derived from an EMBL/GenBank/DDBJ whole genome shotgun (WGS) entry which is preliminary data.</text>
</comment>
<evidence type="ECO:0000256" key="1">
    <source>
        <dbReference type="ARBA" id="ARBA00009431"/>
    </source>
</evidence>
<dbReference type="PANTHER" id="PTHR11802">
    <property type="entry name" value="SERINE PROTEASE FAMILY S10 SERINE CARBOXYPEPTIDASE"/>
    <property type="match status" value="1"/>
</dbReference>
<protein>
    <recommendedName>
        <fullName evidence="2">carboxypeptidase C</fullName>
        <ecNumber evidence="2">3.4.16.5</ecNumber>
    </recommendedName>
</protein>
<sequence>MTSRPGPFVLFLILAWLDAAVAVLALPRFYEPADSDAAQMRLLPGVPGNPDAAAAVANKAVGRHTVLQQNDSLCDAGTRQWTGTVSLGAGRDMFFWYYESRSDPAADPLLLWLNGGPGASSMIGGLYEIGPCIVNNDAQSTRRNAHSWANAANLLVIDQPIGVGLSYTHDPSLWAESLKDAGIDLDKFLDGFFDIFPDLDDGRPVHFAGESFGGKYVPHYADMTRRRFDSIVLVDPYIDPALTSLGLYEHMCRRAAPSGHPRFLNETICEAMEHGYLTCETFGDLCRTTYDARVCQQAISACQLSIDMWWDIKDGDPDPYDDRRNCTWQEEPPVCGGMGMDIVTDFLNVPRVKGALGMAHINYTIVNAPLNARWSEQPDTTVPSSREIAHLLDVKETRVLVLNGNNDVSVSTETTIKVLDKLKWSGHARFLQETLQPWLYFNGSSLVRGGETKSQGALTLVTVDDAGHQSPENQREATVQVFNKWIRHESLV</sequence>
<proteinExistence type="inferred from homology"/>
<dbReference type="SUPFAM" id="SSF53474">
    <property type="entry name" value="alpha/beta-Hydrolases"/>
    <property type="match status" value="1"/>
</dbReference>
<dbReference type="PRINTS" id="PR00724">
    <property type="entry name" value="CRBOXYPTASEC"/>
</dbReference>
<dbReference type="Pfam" id="PF00450">
    <property type="entry name" value="Peptidase_S10"/>
    <property type="match status" value="1"/>
</dbReference>
<dbReference type="GO" id="GO:0004185">
    <property type="term" value="F:serine-type carboxypeptidase activity"/>
    <property type="evidence" value="ECO:0007669"/>
    <property type="project" value="UniProtKB-EC"/>
</dbReference>
<dbReference type="EMBL" id="JANBVO010000017">
    <property type="protein sequence ID" value="KAJ9144101.1"/>
    <property type="molecule type" value="Genomic_DNA"/>
</dbReference>
<dbReference type="GO" id="GO:0006508">
    <property type="term" value="P:proteolysis"/>
    <property type="evidence" value="ECO:0007669"/>
    <property type="project" value="UniProtKB-KW"/>
</dbReference>